<dbReference type="RefSeq" id="WP_183867654.1">
    <property type="nucleotide sequence ID" value="NZ_JACHCF010000006.1"/>
</dbReference>
<feature type="transmembrane region" description="Helical" evidence="1">
    <location>
        <begin position="7"/>
        <end position="29"/>
    </location>
</feature>
<dbReference type="EMBL" id="JACHCF010000006">
    <property type="protein sequence ID" value="MBB5621695.1"/>
    <property type="molecule type" value="Genomic_DNA"/>
</dbReference>
<proteinExistence type="predicted"/>
<comment type="caution">
    <text evidence="2">The sequence shown here is derived from an EMBL/GenBank/DDBJ whole genome shotgun (WGS) entry which is preliminary data.</text>
</comment>
<gene>
    <name evidence="2" type="ORF">HDE69_002758</name>
</gene>
<keyword evidence="1" id="KW-1133">Transmembrane helix</keyword>
<accession>A0A7W8YTV6</accession>
<evidence type="ECO:0000313" key="3">
    <source>
        <dbReference type="Proteomes" id="UP000537718"/>
    </source>
</evidence>
<sequence>MLNKFKSISWIGLGLISLFGLNVVLVLAALLLDHLWLNILAILVSVLQLFLHHKLSRHRRKFKIHSRLLNLRKSHHSN</sequence>
<evidence type="ECO:0000313" key="2">
    <source>
        <dbReference type="EMBL" id="MBB5621695.1"/>
    </source>
</evidence>
<feature type="transmembrane region" description="Helical" evidence="1">
    <location>
        <begin position="35"/>
        <end position="51"/>
    </location>
</feature>
<evidence type="ECO:0000256" key="1">
    <source>
        <dbReference type="SAM" id="Phobius"/>
    </source>
</evidence>
<keyword evidence="1" id="KW-0472">Membrane</keyword>
<reference evidence="2 3" key="1">
    <citation type="submission" date="2020-08" db="EMBL/GenBank/DDBJ databases">
        <title>Genomic Encyclopedia of Type Strains, Phase IV (KMG-V): Genome sequencing to study the core and pangenomes of soil and plant-associated prokaryotes.</title>
        <authorList>
            <person name="Whitman W."/>
        </authorList>
    </citation>
    <scope>NUCLEOTIDE SEQUENCE [LARGE SCALE GENOMIC DNA]</scope>
    <source>
        <strain evidence="2 3">MP7CTX6</strain>
    </source>
</reference>
<dbReference type="Proteomes" id="UP000537718">
    <property type="component" value="Unassembled WGS sequence"/>
</dbReference>
<dbReference type="AlphaFoldDB" id="A0A7W8YTV6"/>
<protein>
    <submittedName>
        <fullName evidence="2">Membrane protein YdbS with pleckstrin-like domain</fullName>
    </submittedName>
</protein>
<keyword evidence="1" id="KW-0812">Transmembrane</keyword>
<name>A0A7W8YTV6_9SPHI</name>
<organism evidence="2 3">
    <name type="scientific">Pedobacter cryoconitis</name>
    <dbReference type="NCBI Taxonomy" id="188932"/>
    <lineage>
        <taxon>Bacteria</taxon>
        <taxon>Pseudomonadati</taxon>
        <taxon>Bacteroidota</taxon>
        <taxon>Sphingobacteriia</taxon>
        <taxon>Sphingobacteriales</taxon>
        <taxon>Sphingobacteriaceae</taxon>
        <taxon>Pedobacter</taxon>
    </lineage>
</organism>